<keyword evidence="8 12" id="KW-0482">Metalloprotease</keyword>
<comment type="caution">
    <text evidence="11">Lacks conserved residue(s) required for the propagation of feature annotation.</text>
</comment>
<feature type="domain" description="Peptidase M12A" evidence="15">
    <location>
        <begin position="72"/>
        <end position="271"/>
    </location>
</feature>
<evidence type="ECO:0000256" key="1">
    <source>
        <dbReference type="ARBA" id="ARBA00022490"/>
    </source>
</evidence>
<evidence type="ECO:0000256" key="10">
    <source>
        <dbReference type="ARBA" id="ARBA00037865"/>
    </source>
</evidence>
<dbReference type="GO" id="GO:0008270">
    <property type="term" value="F:zinc ion binding"/>
    <property type="evidence" value="ECO:0007669"/>
    <property type="project" value="UniProtKB-UniRule"/>
</dbReference>
<dbReference type="Proteomes" id="UP000694892">
    <property type="component" value="Chromosome 8L"/>
</dbReference>
<evidence type="ECO:0000256" key="6">
    <source>
        <dbReference type="ARBA" id="ARBA00022801"/>
    </source>
</evidence>
<gene>
    <name evidence="16" type="ORF">XELAEV_18040193mg</name>
</gene>
<dbReference type="Pfam" id="PF00431">
    <property type="entry name" value="CUB"/>
    <property type="match status" value="2"/>
</dbReference>
<dbReference type="SMART" id="SM00235">
    <property type="entry name" value="ZnMc"/>
    <property type="match status" value="1"/>
</dbReference>
<dbReference type="Pfam" id="PF01400">
    <property type="entry name" value="Astacin"/>
    <property type="match status" value="1"/>
</dbReference>
<dbReference type="CDD" id="cd00041">
    <property type="entry name" value="CUB"/>
    <property type="match status" value="2"/>
</dbReference>
<feature type="signal peptide" evidence="13">
    <location>
        <begin position="1"/>
        <end position="21"/>
    </location>
</feature>
<dbReference type="SUPFAM" id="SSF55486">
    <property type="entry name" value="Metalloproteases ('zincins'), catalytic domain"/>
    <property type="match status" value="1"/>
</dbReference>
<evidence type="ECO:0000256" key="12">
    <source>
        <dbReference type="PROSITE-ProRule" id="PRU01211"/>
    </source>
</evidence>
<dbReference type="Gene3D" id="3.40.390.10">
    <property type="entry name" value="Collagenase (Catalytic Domain)"/>
    <property type="match status" value="1"/>
</dbReference>
<evidence type="ECO:0000313" key="17">
    <source>
        <dbReference type="Proteomes" id="UP000694892"/>
    </source>
</evidence>
<feature type="disulfide bond" evidence="12">
    <location>
        <begin position="76"/>
        <end position="79"/>
    </location>
</feature>
<dbReference type="PANTHER" id="PTHR10127:SF887">
    <property type="entry name" value="EMBRYONIC PROTEIN UVS.2"/>
    <property type="match status" value="1"/>
</dbReference>
<evidence type="ECO:0000259" key="15">
    <source>
        <dbReference type="PROSITE" id="PS51864"/>
    </source>
</evidence>
<evidence type="ECO:0000256" key="9">
    <source>
        <dbReference type="ARBA" id="ARBA00023157"/>
    </source>
</evidence>
<dbReference type="EMBL" id="CM004480">
    <property type="protein sequence ID" value="OCT68885.1"/>
    <property type="molecule type" value="Genomic_DNA"/>
</dbReference>
<name>A0A974H8S4_XENLA</name>
<evidence type="ECO:0000256" key="8">
    <source>
        <dbReference type="ARBA" id="ARBA00023049"/>
    </source>
</evidence>
<dbReference type="FunFam" id="3.40.390.10:FF:000040">
    <property type="entry name" value="Metalloendopeptidase"/>
    <property type="match status" value="1"/>
</dbReference>
<dbReference type="InterPro" id="IPR024079">
    <property type="entry name" value="MetalloPept_cat_dom_sf"/>
</dbReference>
<reference evidence="17" key="1">
    <citation type="journal article" date="2016" name="Nature">
        <title>Genome evolution in the allotetraploid frog Xenopus laevis.</title>
        <authorList>
            <person name="Session A.M."/>
            <person name="Uno Y."/>
            <person name="Kwon T."/>
            <person name="Chapman J.A."/>
            <person name="Toyoda A."/>
            <person name="Takahashi S."/>
            <person name="Fukui A."/>
            <person name="Hikosaka A."/>
            <person name="Suzuki A."/>
            <person name="Kondo M."/>
            <person name="van Heeringen S.J."/>
            <person name="Quigley I."/>
            <person name="Heinz S."/>
            <person name="Ogino H."/>
            <person name="Ochi H."/>
            <person name="Hellsten U."/>
            <person name="Lyons J.B."/>
            <person name="Simakov O."/>
            <person name="Putnam N."/>
            <person name="Stites J."/>
            <person name="Kuroki Y."/>
            <person name="Tanaka T."/>
            <person name="Michiue T."/>
            <person name="Watanabe M."/>
            <person name="Bogdanovic O."/>
            <person name="Lister R."/>
            <person name="Georgiou G."/>
            <person name="Paranjpe S.S."/>
            <person name="van Kruijsbergen I."/>
            <person name="Shu S."/>
            <person name="Carlson J."/>
            <person name="Kinoshita T."/>
            <person name="Ohta Y."/>
            <person name="Mawaribuchi S."/>
            <person name="Jenkins J."/>
            <person name="Grimwood J."/>
            <person name="Schmutz J."/>
            <person name="Mitros T."/>
            <person name="Mozaffari S.V."/>
            <person name="Suzuki Y."/>
            <person name="Haramoto Y."/>
            <person name="Yamamoto T.S."/>
            <person name="Takagi C."/>
            <person name="Heald R."/>
            <person name="Miller K."/>
            <person name="Haudenschild C."/>
            <person name="Kitzman J."/>
            <person name="Nakayama T."/>
            <person name="Izutsu Y."/>
            <person name="Robert J."/>
            <person name="Fortriede J."/>
            <person name="Burns K."/>
            <person name="Lotay V."/>
            <person name="Karimi K."/>
            <person name="Yasuoka Y."/>
            <person name="Dichmann D.S."/>
            <person name="Flajnik M.F."/>
            <person name="Houston D.W."/>
            <person name="Shendure J."/>
            <person name="DuPasquier L."/>
            <person name="Vize P.D."/>
            <person name="Zorn A.M."/>
            <person name="Ito M."/>
            <person name="Marcotte E.M."/>
            <person name="Wallingford J.B."/>
            <person name="Ito Y."/>
            <person name="Asashima M."/>
            <person name="Ueno N."/>
            <person name="Matsuda Y."/>
            <person name="Veenstra G.J."/>
            <person name="Fujiyama A."/>
            <person name="Harland R.M."/>
            <person name="Taira M."/>
            <person name="Rokhsar D.S."/>
        </authorList>
    </citation>
    <scope>NUCLEOTIDE SEQUENCE [LARGE SCALE GENOMIC DNA]</scope>
    <source>
        <strain evidence="17">J</strain>
    </source>
</reference>
<dbReference type="FunFam" id="2.60.120.290:FF:000013">
    <property type="entry name" value="Membrane frizzled-related protein"/>
    <property type="match status" value="1"/>
</dbReference>
<dbReference type="InterPro" id="IPR001506">
    <property type="entry name" value="Peptidase_M12A"/>
</dbReference>
<sequence>MKMNQTTFIILLACIIGSAWSYPAQIIFPDQEIIGNKESNGSVDVFTQISHVNQGIKMPVYEGDILRHEGRSAINCTSCLWPKSVDGTVIVPYNFSFNYSANQLALFKSAMQEYESLTCVRFVPRTKEVAYLNIISGNGCSSFLGRLGNAQTVELASYGCMYMGIIQHELNHALGFYHEQSRSDRDDYVTIITENIIPGYANNFNKYNSKNLGLEYDYSSVMHYAGDAFSKNGNRTIVPKPDPSVPIGQRNGLSILDVSKINRLYQCDVCSNLLSNTNGIMISANYPSTYPHNTNCVWLIRTPSGQVTLQFQAFDTQSAPGCVSDYIRIYDGPTKTSPMLVDRACGTGLIPLQIASTNQMLVEFVSDGAVTGTGFKATYSSVPCGGAFYAPNKTFTSPNYPENYYTKMDCTWTITAPVGYKISLNMNDFKLENSRGCMYDSMTIYNTTQSQYPYCGSIQFSFRFVSISNSMMIKFHSDISIVNRGFSATYTFGGPVASGQCSKKEVIHGHHPFSINHIQCHNEDGQNVFINLFLFTKGVIY</sequence>
<evidence type="ECO:0000256" key="5">
    <source>
        <dbReference type="ARBA" id="ARBA00022737"/>
    </source>
</evidence>
<keyword evidence="5" id="KW-0677">Repeat</keyword>
<evidence type="ECO:0000313" key="16">
    <source>
        <dbReference type="EMBL" id="OCT68885.1"/>
    </source>
</evidence>
<dbReference type="OMA" id="ANNISCL"/>
<feature type="binding site" evidence="12">
    <location>
        <position position="172"/>
    </location>
    <ligand>
        <name>Zn(2+)</name>
        <dbReference type="ChEBI" id="CHEBI:29105"/>
        <note>catalytic</note>
    </ligand>
</feature>
<proteinExistence type="predicted"/>
<evidence type="ECO:0000256" key="13">
    <source>
        <dbReference type="RuleBase" id="RU361183"/>
    </source>
</evidence>
<keyword evidence="3 12" id="KW-0479">Metal-binding</keyword>
<dbReference type="PROSITE" id="PS01180">
    <property type="entry name" value="CUB"/>
    <property type="match status" value="2"/>
</dbReference>
<accession>A0A974H8S4</accession>
<dbReference type="PANTHER" id="PTHR10127">
    <property type="entry name" value="DISCOIDIN, CUB, EGF, LAMININ , AND ZINC METALLOPROTEASE DOMAIN CONTAINING"/>
    <property type="match status" value="1"/>
</dbReference>
<dbReference type="InterPro" id="IPR006026">
    <property type="entry name" value="Peptidase_Metallo"/>
</dbReference>
<dbReference type="Gene3D" id="2.60.120.290">
    <property type="entry name" value="Spermadhesin, CUB domain"/>
    <property type="match status" value="2"/>
</dbReference>
<feature type="binding site" evidence="12">
    <location>
        <position position="168"/>
    </location>
    <ligand>
        <name>Zn(2+)</name>
        <dbReference type="ChEBI" id="CHEBI:29105"/>
        <note>catalytic</note>
    </ligand>
</feature>
<keyword evidence="9 12" id="KW-1015">Disulfide bond</keyword>
<evidence type="ECO:0000256" key="2">
    <source>
        <dbReference type="ARBA" id="ARBA00022670"/>
    </source>
</evidence>
<protein>
    <recommendedName>
        <fullName evidence="13">Metalloendopeptidase</fullName>
        <ecNumber evidence="13">3.4.24.-</ecNumber>
    </recommendedName>
</protein>
<keyword evidence="7 12" id="KW-0862">Zinc</keyword>
<comment type="cofactor">
    <cofactor evidence="12 13">
        <name>Zn(2+)</name>
        <dbReference type="ChEBI" id="CHEBI:29105"/>
    </cofactor>
    <text evidence="12 13">Binds 1 zinc ion per subunit.</text>
</comment>
<dbReference type="InterPro" id="IPR035914">
    <property type="entry name" value="Sperma_CUB_dom_sf"/>
</dbReference>
<dbReference type="SUPFAM" id="SSF49854">
    <property type="entry name" value="Spermadhesin, CUB domain"/>
    <property type="match status" value="2"/>
</dbReference>
<feature type="active site" evidence="12">
    <location>
        <position position="169"/>
    </location>
</feature>
<evidence type="ECO:0000256" key="3">
    <source>
        <dbReference type="ARBA" id="ARBA00022723"/>
    </source>
</evidence>
<comment type="subcellular location">
    <subcellularLocation>
        <location evidence="10">Cytoplasmic vesicle</location>
        <location evidence="10">Secretory vesicle</location>
        <location evidence="10">Cortical granule</location>
    </subcellularLocation>
</comment>
<keyword evidence="1" id="KW-0963">Cytoplasm</keyword>
<keyword evidence="2 12" id="KW-0645">Protease</keyword>
<feature type="chain" id="PRO_5038170803" description="Metalloendopeptidase" evidence="13">
    <location>
        <begin position="22"/>
        <end position="541"/>
    </location>
</feature>
<dbReference type="AlphaFoldDB" id="A0A974H8S4"/>
<dbReference type="GO" id="GO:0004222">
    <property type="term" value="F:metalloendopeptidase activity"/>
    <property type="evidence" value="ECO:0007669"/>
    <property type="project" value="UniProtKB-UniRule"/>
</dbReference>
<keyword evidence="6 12" id="KW-0378">Hydrolase</keyword>
<dbReference type="InterPro" id="IPR000859">
    <property type="entry name" value="CUB_dom"/>
</dbReference>
<keyword evidence="4 13" id="KW-0732">Signal</keyword>
<dbReference type="GO" id="GO:0060473">
    <property type="term" value="C:cortical granule"/>
    <property type="evidence" value="ECO:0007669"/>
    <property type="project" value="UniProtKB-SubCell"/>
</dbReference>
<dbReference type="SMART" id="SM00042">
    <property type="entry name" value="CUB"/>
    <property type="match status" value="2"/>
</dbReference>
<feature type="domain" description="CUB" evidence="14">
    <location>
        <begin position="270"/>
        <end position="382"/>
    </location>
</feature>
<dbReference type="InterPro" id="IPR017370">
    <property type="entry name" value="Hatching_enzyme_Uvs2-like"/>
</dbReference>
<feature type="binding site" evidence="12">
    <location>
        <position position="178"/>
    </location>
    <ligand>
        <name>Zn(2+)</name>
        <dbReference type="ChEBI" id="CHEBI:29105"/>
        <note>catalytic</note>
    </ligand>
</feature>
<evidence type="ECO:0000256" key="11">
    <source>
        <dbReference type="PROSITE-ProRule" id="PRU00059"/>
    </source>
</evidence>
<evidence type="ECO:0000256" key="4">
    <source>
        <dbReference type="ARBA" id="ARBA00022729"/>
    </source>
</evidence>
<dbReference type="PRINTS" id="PR00480">
    <property type="entry name" value="ASTACIN"/>
</dbReference>
<evidence type="ECO:0000256" key="7">
    <source>
        <dbReference type="ARBA" id="ARBA00022833"/>
    </source>
</evidence>
<dbReference type="FunFam" id="2.60.120.290:FF:000005">
    <property type="entry name" value="Procollagen C-endopeptidase enhancer 1"/>
    <property type="match status" value="1"/>
</dbReference>
<dbReference type="PROSITE" id="PS51864">
    <property type="entry name" value="ASTACIN"/>
    <property type="match status" value="1"/>
</dbReference>
<dbReference type="EC" id="3.4.24.-" evidence="13"/>
<evidence type="ECO:0000259" key="14">
    <source>
        <dbReference type="PROSITE" id="PS01180"/>
    </source>
</evidence>
<dbReference type="PIRSF" id="PIRSF038057">
    <property type="entry name" value="Hatching_enzyme_Uvs2"/>
    <property type="match status" value="1"/>
</dbReference>
<organism evidence="16 17">
    <name type="scientific">Xenopus laevis</name>
    <name type="common">African clawed frog</name>
    <dbReference type="NCBI Taxonomy" id="8355"/>
    <lineage>
        <taxon>Eukaryota</taxon>
        <taxon>Metazoa</taxon>
        <taxon>Chordata</taxon>
        <taxon>Craniata</taxon>
        <taxon>Vertebrata</taxon>
        <taxon>Euteleostomi</taxon>
        <taxon>Amphibia</taxon>
        <taxon>Batrachia</taxon>
        <taxon>Anura</taxon>
        <taxon>Pipoidea</taxon>
        <taxon>Pipidae</taxon>
        <taxon>Xenopodinae</taxon>
        <taxon>Xenopus</taxon>
        <taxon>Xenopus</taxon>
    </lineage>
</organism>
<dbReference type="GO" id="GO:0006508">
    <property type="term" value="P:proteolysis"/>
    <property type="evidence" value="ECO:0007669"/>
    <property type="project" value="UniProtKB-KW"/>
</dbReference>
<feature type="domain" description="CUB" evidence="14">
    <location>
        <begin position="384"/>
        <end position="493"/>
    </location>
</feature>